<gene>
    <name evidence="1" type="ORF">LOK49_LG01G02751</name>
</gene>
<proteinExistence type="predicted"/>
<comment type="caution">
    <text evidence="1">The sequence shown here is derived from an EMBL/GenBank/DDBJ whole genome shotgun (WGS) entry which is preliminary data.</text>
</comment>
<dbReference type="Proteomes" id="UP001060215">
    <property type="component" value="Chromosome 1"/>
</dbReference>
<name>A0ACC0IYS8_9ERIC</name>
<evidence type="ECO:0000313" key="2">
    <source>
        <dbReference type="Proteomes" id="UP001060215"/>
    </source>
</evidence>
<evidence type="ECO:0000313" key="1">
    <source>
        <dbReference type="EMBL" id="KAI8029694.1"/>
    </source>
</evidence>
<reference evidence="1 2" key="1">
    <citation type="journal article" date="2022" name="Plant J.">
        <title>Chromosome-level genome of Camellia lanceoleosa provides a valuable resource for understanding genome evolution and self-incompatibility.</title>
        <authorList>
            <person name="Gong W."/>
            <person name="Xiao S."/>
            <person name="Wang L."/>
            <person name="Liao Z."/>
            <person name="Chang Y."/>
            <person name="Mo W."/>
            <person name="Hu G."/>
            <person name="Li W."/>
            <person name="Zhao G."/>
            <person name="Zhu H."/>
            <person name="Hu X."/>
            <person name="Ji K."/>
            <person name="Xiang X."/>
            <person name="Song Q."/>
            <person name="Yuan D."/>
            <person name="Jin S."/>
            <person name="Zhang L."/>
        </authorList>
    </citation>
    <scope>NUCLEOTIDE SEQUENCE [LARGE SCALE GENOMIC DNA]</scope>
    <source>
        <strain evidence="1">SQ_2022a</strain>
    </source>
</reference>
<accession>A0ACC0IYS8</accession>
<sequence>MADVNASSIRKLYASISEKTKMAANWRYTYIHDDHKDPLEAIDTHHVVVRRSSSRTGLVYLSSALLLPTTVFFFFSLSLLKDDSIDILLWSLLLNAFIAKLFLWNPVEKESSLCQLLESNLKLNTDGTTPTSENANTGLEVFVCHHQQQPRDCQPI</sequence>
<organism evidence="1 2">
    <name type="scientific">Camellia lanceoleosa</name>
    <dbReference type="NCBI Taxonomy" id="1840588"/>
    <lineage>
        <taxon>Eukaryota</taxon>
        <taxon>Viridiplantae</taxon>
        <taxon>Streptophyta</taxon>
        <taxon>Embryophyta</taxon>
        <taxon>Tracheophyta</taxon>
        <taxon>Spermatophyta</taxon>
        <taxon>Magnoliopsida</taxon>
        <taxon>eudicotyledons</taxon>
        <taxon>Gunneridae</taxon>
        <taxon>Pentapetalae</taxon>
        <taxon>asterids</taxon>
        <taxon>Ericales</taxon>
        <taxon>Theaceae</taxon>
        <taxon>Camellia</taxon>
    </lineage>
</organism>
<protein>
    <submittedName>
        <fullName evidence="1">Uncharacterized protein</fullName>
    </submittedName>
</protein>
<keyword evidence="2" id="KW-1185">Reference proteome</keyword>
<dbReference type="EMBL" id="CM045758">
    <property type="protein sequence ID" value="KAI8029694.1"/>
    <property type="molecule type" value="Genomic_DNA"/>
</dbReference>